<keyword evidence="1" id="KW-1133">Transmembrane helix</keyword>
<sequence length="124" mass="13988">MEKKSAQVSELHNMHLAVWQKIPIPIPIMGLVAHLSPKIGKTVANQMNQLVSTYIMIVPFMILPILWCLQEIQEITMTSVNQGMTVRPSSIFRHYLVQTCSQMVVGIAMELREVIAVSQFLKIG</sequence>
<feature type="transmembrane region" description="Helical" evidence="1">
    <location>
        <begin position="51"/>
        <end position="69"/>
    </location>
</feature>
<evidence type="ECO:0000313" key="2">
    <source>
        <dbReference type="EMBL" id="JAE02708.1"/>
    </source>
</evidence>
<protein>
    <submittedName>
        <fullName evidence="2">Uncharacterized protein</fullName>
    </submittedName>
</protein>
<proteinExistence type="predicted"/>
<accession>A0A0A9F344</accession>
<keyword evidence="1" id="KW-0812">Transmembrane</keyword>
<keyword evidence="1" id="KW-0472">Membrane</keyword>
<reference evidence="2" key="2">
    <citation type="journal article" date="2015" name="Data Brief">
        <title>Shoot transcriptome of the giant reed, Arundo donax.</title>
        <authorList>
            <person name="Barrero R.A."/>
            <person name="Guerrero F.D."/>
            <person name="Moolhuijzen P."/>
            <person name="Goolsby J.A."/>
            <person name="Tidwell J."/>
            <person name="Bellgard S.E."/>
            <person name="Bellgard M.I."/>
        </authorList>
    </citation>
    <scope>NUCLEOTIDE SEQUENCE</scope>
    <source>
        <tissue evidence="2">Shoot tissue taken approximately 20 cm above the soil surface</tissue>
    </source>
</reference>
<dbReference type="AlphaFoldDB" id="A0A0A9F344"/>
<dbReference type="EMBL" id="GBRH01195188">
    <property type="protein sequence ID" value="JAE02708.1"/>
    <property type="molecule type" value="Transcribed_RNA"/>
</dbReference>
<evidence type="ECO:0000256" key="1">
    <source>
        <dbReference type="SAM" id="Phobius"/>
    </source>
</evidence>
<organism evidence="2">
    <name type="scientific">Arundo donax</name>
    <name type="common">Giant reed</name>
    <name type="synonym">Donax arundinaceus</name>
    <dbReference type="NCBI Taxonomy" id="35708"/>
    <lineage>
        <taxon>Eukaryota</taxon>
        <taxon>Viridiplantae</taxon>
        <taxon>Streptophyta</taxon>
        <taxon>Embryophyta</taxon>
        <taxon>Tracheophyta</taxon>
        <taxon>Spermatophyta</taxon>
        <taxon>Magnoliopsida</taxon>
        <taxon>Liliopsida</taxon>
        <taxon>Poales</taxon>
        <taxon>Poaceae</taxon>
        <taxon>PACMAD clade</taxon>
        <taxon>Arundinoideae</taxon>
        <taxon>Arundineae</taxon>
        <taxon>Arundo</taxon>
    </lineage>
</organism>
<name>A0A0A9F344_ARUDO</name>
<reference evidence="2" key="1">
    <citation type="submission" date="2014-09" db="EMBL/GenBank/DDBJ databases">
        <authorList>
            <person name="Magalhaes I.L.F."/>
            <person name="Oliveira U."/>
            <person name="Santos F.R."/>
            <person name="Vidigal T.H.D.A."/>
            <person name="Brescovit A.D."/>
            <person name="Santos A.J."/>
        </authorList>
    </citation>
    <scope>NUCLEOTIDE SEQUENCE</scope>
    <source>
        <tissue evidence="2">Shoot tissue taken approximately 20 cm above the soil surface</tissue>
    </source>
</reference>